<dbReference type="PANTHER" id="PTHR43736:SF1">
    <property type="entry name" value="DIHYDRONEOPTERIN TRIPHOSPHATE DIPHOSPHATASE"/>
    <property type="match status" value="1"/>
</dbReference>
<gene>
    <name evidence="2" type="ORF">FOKN1_0693</name>
</gene>
<dbReference type="SUPFAM" id="SSF55811">
    <property type="entry name" value="Nudix"/>
    <property type="match status" value="1"/>
</dbReference>
<dbReference type="Pfam" id="PF00293">
    <property type="entry name" value="NUDIX"/>
    <property type="match status" value="1"/>
</dbReference>
<dbReference type="PROSITE" id="PS51462">
    <property type="entry name" value="NUDIX"/>
    <property type="match status" value="1"/>
</dbReference>
<keyword evidence="3" id="KW-1185">Reference proteome</keyword>
<dbReference type="InterPro" id="IPR015797">
    <property type="entry name" value="NUDIX_hydrolase-like_dom_sf"/>
</dbReference>
<dbReference type="Proteomes" id="UP000218765">
    <property type="component" value="Chromosome"/>
</dbReference>
<keyword evidence="2" id="KW-0378">Hydrolase</keyword>
<dbReference type="CDD" id="cd03674">
    <property type="entry name" value="NUDIX_Hydrolase"/>
    <property type="match status" value="1"/>
</dbReference>
<protein>
    <submittedName>
        <fullName evidence="2">NTP pyrophosphohydrolases</fullName>
    </submittedName>
</protein>
<dbReference type="OrthoDB" id="129709at2"/>
<organism evidence="2 3">
    <name type="scientific">Thiohalobacter thiocyanaticus</name>
    <dbReference type="NCBI Taxonomy" id="585455"/>
    <lineage>
        <taxon>Bacteria</taxon>
        <taxon>Pseudomonadati</taxon>
        <taxon>Pseudomonadota</taxon>
        <taxon>Gammaproteobacteria</taxon>
        <taxon>Thiohalobacterales</taxon>
        <taxon>Thiohalobacteraceae</taxon>
        <taxon>Thiohalobacter</taxon>
    </lineage>
</organism>
<feature type="domain" description="Nudix hydrolase" evidence="1">
    <location>
        <begin position="44"/>
        <end position="180"/>
    </location>
</feature>
<sequence>MHRQQLLDLLTRYRTDFMEEAAYVRRAVDFVAAHPDCFERSLLPAHVTGSAWVVSPDRERVLLLHHRKHDQWFQPGGHADGDADILRVALRETHEETGLEAHHIRLVSEALFDVDIHVIDNVDYAPRHEHIDVRFLVEIDDRLPVPGNDESHDILWADLIAVTRFNNNRSTWRMLEKTRRMRNALAG</sequence>
<dbReference type="EMBL" id="AP018052">
    <property type="protein sequence ID" value="BAZ93095.1"/>
    <property type="molecule type" value="Genomic_DNA"/>
</dbReference>
<dbReference type="GO" id="GO:0016787">
    <property type="term" value="F:hydrolase activity"/>
    <property type="evidence" value="ECO:0007669"/>
    <property type="project" value="UniProtKB-KW"/>
</dbReference>
<evidence type="ECO:0000313" key="3">
    <source>
        <dbReference type="Proteomes" id="UP000218765"/>
    </source>
</evidence>
<dbReference type="PANTHER" id="PTHR43736">
    <property type="entry name" value="ADP-RIBOSE PYROPHOSPHATASE"/>
    <property type="match status" value="1"/>
</dbReference>
<reference evidence="2 3" key="1">
    <citation type="submission" date="2017-05" db="EMBL/GenBank/DDBJ databases">
        <title>Thiocyanate degradation by Thiohalobacter thiocyanaticus FOKN1.</title>
        <authorList>
            <person name="Oshiki M."/>
            <person name="Fukushima T."/>
            <person name="Kawano S."/>
            <person name="Nakagawa J."/>
        </authorList>
    </citation>
    <scope>NUCLEOTIDE SEQUENCE [LARGE SCALE GENOMIC DNA]</scope>
    <source>
        <strain evidence="2 3">FOKN1</strain>
    </source>
</reference>
<evidence type="ECO:0000259" key="1">
    <source>
        <dbReference type="PROSITE" id="PS51462"/>
    </source>
</evidence>
<evidence type="ECO:0000313" key="2">
    <source>
        <dbReference type="EMBL" id="BAZ93095.1"/>
    </source>
</evidence>
<dbReference type="RefSeq" id="WP_096364776.1">
    <property type="nucleotide sequence ID" value="NZ_AP018052.1"/>
</dbReference>
<dbReference type="InterPro" id="IPR000086">
    <property type="entry name" value="NUDIX_hydrolase_dom"/>
</dbReference>
<accession>A0A1Z4VNL8</accession>
<dbReference type="KEGG" id="ttc:FOKN1_0693"/>
<name>A0A1Z4VNL8_9GAMM</name>
<dbReference type="AlphaFoldDB" id="A0A1Z4VNL8"/>
<proteinExistence type="predicted"/>
<dbReference type="Gene3D" id="3.90.79.10">
    <property type="entry name" value="Nucleoside Triphosphate Pyrophosphohydrolase"/>
    <property type="match status" value="1"/>
</dbReference>